<evidence type="ECO:0000313" key="6">
    <source>
        <dbReference type="EMBL" id="GAA3809770.1"/>
    </source>
</evidence>
<dbReference type="SUPFAM" id="SSF161098">
    <property type="entry name" value="MetI-like"/>
    <property type="match status" value="1"/>
</dbReference>
<dbReference type="InterPro" id="IPR035906">
    <property type="entry name" value="MetI-like_sf"/>
</dbReference>
<comment type="caution">
    <text evidence="6">The sequence shown here is derived from an EMBL/GenBank/DDBJ whole genome shotgun (WGS) entry which is preliminary data.</text>
</comment>
<keyword evidence="7" id="KW-1185">Reference proteome</keyword>
<comment type="subcellular location">
    <subcellularLocation>
        <location evidence="1">Membrane</location>
        <topology evidence="1">Multi-pass membrane protein</topology>
    </subcellularLocation>
</comment>
<reference evidence="7" key="1">
    <citation type="journal article" date="2019" name="Int. J. Syst. Evol. Microbiol.">
        <title>The Global Catalogue of Microorganisms (GCM) 10K type strain sequencing project: providing services to taxonomists for standard genome sequencing and annotation.</title>
        <authorList>
            <consortium name="The Broad Institute Genomics Platform"/>
            <consortium name="The Broad Institute Genome Sequencing Center for Infectious Disease"/>
            <person name="Wu L."/>
            <person name="Ma J."/>
        </authorList>
    </citation>
    <scope>NUCLEOTIDE SEQUENCE [LARGE SCALE GENOMIC DNA]</scope>
    <source>
        <strain evidence="7">JCM 16908</strain>
    </source>
</reference>
<evidence type="ECO:0008006" key="8">
    <source>
        <dbReference type="Google" id="ProtNLM"/>
    </source>
</evidence>
<dbReference type="EMBL" id="BAAAZR010000007">
    <property type="protein sequence ID" value="GAA3809770.1"/>
    <property type="molecule type" value="Genomic_DNA"/>
</dbReference>
<feature type="transmembrane region" description="Helical" evidence="5">
    <location>
        <begin position="35"/>
        <end position="56"/>
    </location>
</feature>
<evidence type="ECO:0000256" key="2">
    <source>
        <dbReference type="ARBA" id="ARBA00022692"/>
    </source>
</evidence>
<evidence type="ECO:0000256" key="1">
    <source>
        <dbReference type="ARBA" id="ARBA00004141"/>
    </source>
</evidence>
<keyword evidence="4 5" id="KW-0472">Membrane</keyword>
<organism evidence="6 7">
    <name type="scientific">Sphaerisporangium flaviroseum</name>
    <dbReference type="NCBI Taxonomy" id="509199"/>
    <lineage>
        <taxon>Bacteria</taxon>
        <taxon>Bacillati</taxon>
        <taxon>Actinomycetota</taxon>
        <taxon>Actinomycetes</taxon>
        <taxon>Streptosporangiales</taxon>
        <taxon>Streptosporangiaceae</taxon>
        <taxon>Sphaerisporangium</taxon>
    </lineage>
</organism>
<keyword evidence="3 5" id="KW-1133">Transmembrane helix</keyword>
<proteinExistence type="predicted"/>
<protein>
    <recommendedName>
        <fullName evidence="8">Carbohydrate ABC transporter permease</fullName>
    </recommendedName>
</protein>
<evidence type="ECO:0000256" key="4">
    <source>
        <dbReference type="ARBA" id="ARBA00023136"/>
    </source>
</evidence>
<dbReference type="Proteomes" id="UP001500888">
    <property type="component" value="Unassembled WGS sequence"/>
</dbReference>
<accession>A0ABP7I3W6</accession>
<sequence>MIPADTVTRRVGRVQPALLRDVLLDGLRGQFGTDYPTLMAGALVCSIPLVLVFLALQPQFFRGIANSGLKG</sequence>
<evidence type="ECO:0000256" key="5">
    <source>
        <dbReference type="SAM" id="Phobius"/>
    </source>
</evidence>
<evidence type="ECO:0000256" key="3">
    <source>
        <dbReference type="ARBA" id="ARBA00022989"/>
    </source>
</evidence>
<keyword evidence="2 5" id="KW-0812">Transmembrane</keyword>
<evidence type="ECO:0000313" key="7">
    <source>
        <dbReference type="Proteomes" id="UP001500888"/>
    </source>
</evidence>
<name>A0ABP7I3W6_9ACTN</name>
<gene>
    <name evidence="6" type="ORF">GCM10022226_32650</name>
</gene>